<evidence type="ECO:0000313" key="11">
    <source>
        <dbReference type="EMBL" id="OHA42872.1"/>
    </source>
</evidence>
<keyword evidence="6 9" id="KW-1133">Transmembrane helix</keyword>
<dbReference type="PRINTS" id="PR00812">
    <property type="entry name" value="BCTERIALGSPF"/>
</dbReference>
<dbReference type="Proteomes" id="UP000177269">
    <property type="component" value="Unassembled WGS sequence"/>
</dbReference>
<dbReference type="InterPro" id="IPR018076">
    <property type="entry name" value="T2SS_GspF_dom"/>
</dbReference>
<evidence type="ECO:0000256" key="3">
    <source>
        <dbReference type="ARBA" id="ARBA00022448"/>
    </source>
</evidence>
<dbReference type="EMBL" id="MHSK01000004">
    <property type="protein sequence ID" value="OHA42872.1"/>
    <property type="molecule type" value="Genomic_DNA"/>
</dbReference>
<feature type="domain" description="Type II secretion system protein GspF" evidence="10">
    <location>
        <begin position="224"/>
        <end position="347"/>
    </location>
</feature>
<name>A0A1G2P5G6_9BACT</name>
<evidence type="ECO:0000256" key="5">
    <source>
        <dbReference type="ARBA" id="ARBA00022692"/>
    </source>
</evidence>
<protein>
    <recommendedName>
        <fullName evidence="10">Type II secretion system protein GspF domain-containing protein</fullName>
    </recommendedName>
</protein>
<feature type="transmembrane region" description="Helical" evidence="9">
    <location>
        <begin position="328"/>
        <end position="349"/>
    </location>
</feature>
<gene>
    <name evidence="11" type="ORF">A3G52_01300</name>
</gene>
<dbReference type="AlphaFoldDB" id="A0A1G2P5G6"/>
<evidence type="ECO:0000256" key="4">
    <source>
        <dbReference type="ARBA" id="ARBA00022475"/>
    </source>
</evidence>
<organism evidence="11 12">
    <name type="scientific">Candidatus Taylorbacteria bacterium RIFCSPLOWO2_12_FULL_43_20</name>
    <dbReference type="NCBI Taxonomy" id="1802332"/>
    <lineage>
        <taxon>Bacteria</taxon>
        <taxon>Candidatus Tayloriibacteriota</taxon>
    </lineage>
</organism>
<dbReference type="PANTHER" id="PTHR30012">
    <property type="entry name" value="GENERAL SECRETION PATHWAY PROTEIN"/>
    <property type="match status" value="1"/>
</dbReference>
<comment type="subcellular location">
    <subcellularLocation>
        <location evidence="1 8">Cell membrane</location>
        <topology evidence="1 8">Multi-pass membrane protein</topology>
    </subcellularLocation>
</comment>
<comment type="caution">
    <text evidence="11">The sequence shown here is derived from an EMBL/GenBank/DDBJ whole genome shotgun (WGS) entry which is preliminary data.</text>
</comment>
<evidence type="ECO:0000256" key="1">
    <source>
        <dbReference type="ARBA" id="ARBA00004651"/>
    </source>
</evidence>
<dbReference type="InterPro" id="IPR003004">
    <property type="entry name" value="GspF/PilC"/>
</dbReference>
<keyword evidence="7 9" id="KW-0472">Membrane</keyword>
<dbReference type="InterPro" id="IPR001992">
    <property type="entry name" value="T2SS_GspF/T4SS_PilC_CS"/>
</dbReference>
<keyword evidence="3 8" id="KW-0813">Transport</keyword>
<feature type="transmembrane region" description="Helical" evidence="9">
    <location>
        <begin position="173"/>
        <end position="191"/>
    </location>
</feature>
<evidence type="ECO:0000256" key="8">
    <source>
        <dbReference type="RuleBase" id="RU003923"/>
    </source>
</evidence>
<evidence type="ECO:0000256" key="6">
    <source>
        <dbReference type="ARBA" id="ARBA00022989"/>
    </source>
</evidence>
<feature type="domain" description="Type II secretion system protein GspF" evidence="10">
    <location>
        <begin position="20"/>
        <end position="143"/>
    </location>
</feature>
<evidence type="ECO:0000256" key="7">
    <source>
        <dbReference type="ARBA" id="ARBA00023136"/>
    </source>
</evidence>
<dbReference type="GO" id="GO:0009306">
    <property type="term" value="P:protein secretion"/>
    <property type="evidence" value="ECO:0007669"/>
    <property type="project" value="InterPro"/>
</dbReference>
<reference evidence="11 12" key="1">
    <citation type="journal article" date="2016" name="Nat. Commun.">
        <title>Thousands of microbial genomes shed light on interconnected biogeochemical processes in an aquifer system.</title>
        <authorList>
            <person name="Anantharaman K."/>
            <person name="Brown C.T."/>
            <person name="Hug L.A."/>
            <person name="Sharon I."/>
            <person name="Castelle C.J."/>
            <person name="Probst A.J."/>
            <person name="Thomas B.C."/>
            <person name="Singh A."/>
            <person name="Wilkins M.J."/>
            <person name="Karaoz U."/>
            <person name="Brodie E.L."/>
            <person name="Williams K.H."/>
            <person name="Hubbard S.S."/>
            <person name="Banfield J.F."/>
        </authorList>
    </citation>
    <scope>NUCLEOTIDE SEQUENCE [LARGE SCALE GENOMIC DNA]</scope>
</reference>
<sequence length="358" mass="39817">MNKWTRQIYSGFSAKEQMYFAKRLSFLTGSGVTLLDGLKIISSQNKSKIKAEIYDLMIRDVSNGYFLSTSMSKLGHFFSPFSIHIIKVGETSGILGQNLEYLAVELARKNELKRKIKSALVYPAFITLATFGITIMLTVYIFPKLLPIFQSIKITLPLSTRILISVSSFIKNYGWWLLAAVLILIAGFAYFHKRSKLLSAAVSFCELKMPIFKNIAKSYALANFCRTTGILLKSGVLITEAVHIAAETSGNAVYRNEFGKLKNMTASGTKLSRLFSENKYLFPDITAQMIAIGERTGNLPDTLMYLAHLHEQEVDEQTKNFAGAIEPVLMMAMGALVGLVAVSIISPIYEITQNLGRV</sequence>
<dbReference type="PROSITE" id="PS00874">
    <property type="entry name" value="T2SP_F"/>
    <property type="match status" value="1"/>
</dbReference>
<dbReference type="Pfam" id="PF00482">
    <property type="entry name" value="T2SSF"/>
    <property type="match status" value="2"/>
</dbReference>
<feature type="transmembrane region" description="Helical" evidence="9">
    <location>
        <begin position="119"/>
        <end position="142"/>
    </location>
</feature>
<evidence type="ECO:0000256" key="2">
    <source>
        <dbReference type="ARBA" id="ARBA00005745"/>
    </source>
</evidence>
<keyword evidence="5 8" id="KW-0812">Transmembrane</keyword>
<evidence type="ECO:0000313" key="12">
    <source>
        <dbReference type="Proteomes" id="UP000177269"/>
    </source>
</evidence>
<comment type="similarity">
    <text evidence="2 8">Belongs to the GSP F family.</text>
</comment>
<dbReference type="GO" id="GO:0005886">
    <property type="term" value="C:plasma membrane"/>
    <property type="evidence" value="ECO:0007669"/>
    <property type="project" value="UniProtKB-SubCell"/>
</dbReference>
<dbReference type="PANTHER" id="PTHR30012:SF0">
    <property type="entry name" value="TYPE II SECRETION SYSTEM PROTEIN F-RELATED"/>
    <property type="match status" value="1"/>
</dbReference>
<evidence type="ECO:0000259" key="10">
    <source>
        <dbReference type="Pfam" id="PF00482"/>
    </source>
</evidence>
<proteinExistence type="inferred from homology"/>
<accession>A0A1G2P5G6</accession>
<dbReference type="Gene3D" id="1.20.81.30">
    <property type="entry name" value="Type II secretion system (T2SS), domain F"/>
    <property type="match status" value="2"/>
</dbReference>
<dbReference type="InterPro" id="IPR042094">
    <property type="entry name" value="T2SS_GspF_sf"/>
</dbReference>
<keyword evidence="4" id="KW-1003">Cell membrane</keyword>
<evidence type="ECO:0000256" key="9">
    <source>
        <dbReference type="SAM" id="Phobius"/>
    </source>
</evidence>